<protein>
    <submittedName>
        <fullName evidence="2">Uncharacterized protein</fullName>
    </submittedName>
</protein>
<feature type="region of interest" description="Disordered" evidence="1">
    <location>
        <begin position="167"/>
        <end position="191"/>
    </location>
</feature>
<dbReference type="Proteomes" id="UP001422759">
    <property type="component" value="Unassembled WGS sequence"/>
</dbReference>
<comment type="caution">
    <text evidence="2">The sequence shown here is derived from an EMBL/GenBank/DDBJ whole genome shotgun (WGS) entry which is preliminary data.</text>
</comment>
<evidence type="ECO:0000256" key="1">
    <source>
        <dbReference type="SAM" id="MobiDB-lite"/>
    </source>
</evidence>
<accession>A0ABN2ZX76</accession>
<name>A0ABN2ZX76_9ACTN</name>
<feature type="region of interest" description="Disordered" evidence="1">
    <location>
        <begin position="1"/>
        <end position="141"/>
    </location>
</feature>
<organism evidence="2 3">
    <name type="scientific">Kitasatospora kazusensis</name>
    <dbReference type="NCBI Taxonomy" id="407974"/>
    <lineage>
        <taxon>Bacteria</taxon>
        <taxon>Bacillati</taxon>
        <taxon>Actinomycetota</taxon>
        <taxon>Actinomycetes</taxon>
        <taxon>Kitasatosporales</taxon>
        <taxon>Streptomycetaceae</taxon>
        <taxon>Kitasatospora</taxon>
    </lineage>
</organism>
<dbReference type="EMBL" id="BAAANT010000026">
    <property type="protein sequence ID" value="GAA2149484.1"/>
    <property type="molecule type" value="Genomic_DNA"/>
</dbReference>
<feature type="compositionally biased region" description="Low complexity" evidence="1">
    <location>
        <begin position="94"/>
        <end position="109"/>
    </location>
</feature>
<evidence type="ECO:0000313" key="2">
    <source>
        <dbReference type="EMBL" id="GAA2149484.1"/>
    </source>
</evidence>
<evidence type="ECO:0000313" key="3">
    <source>
        <dbReference type="Proteomes" id="UP001422759"/>
    </source>
</evidence>
<keyword evidence="3" id="KW-1185">Reference proteome</keyword>
<reference evidence="2 3" key="1">
    <citation type="journal article" date="2019" name="Int. J. Syst. Evol. Microbiol.">
        <title>The Global Catalogue of Microorganisms (GCM) 10K type strain sequencing project: providing services to taxonomists for standard genome sequencing and annotation.</title>
        <authorList>
            <consortium name="The Broad Institute Genomics Platform"/>
            <consortium name="The Broad Institute Genome Sequencing Center for Infectious Disease"/>
            <person name="Wu L."/>
            <person name="Ma J."/>
        </authorList>
    </citation>
    <scope>NUCLEOTIDE SEQUENCE [LARGE SCALE GENOMIC DNA]</scope>
    <source>
        <strain evidence="2 3">JCM 14560</strain>
    </source>
</reference>
<gene>
    <name evidence="2" type="ORF">GCM10009760_42720</name>
</gene>
<proteinExistence type="predicted"/>
<sequence>MVRSGGSPEPGCVTVTTGRPTIMPEKETTPGAAARTVIPSAAARSTPRCPAAQRMGGASNRRSSPDRPPTGQARPSPGPVPLPAAESAARAIGRGSTSSSAVSSSISSRTCRRRSGAGGGSESADGTESANSEGGAGDVRCQDGADRVVGAAEMRAGVMVGSVLARCGPAQPGPDSCGQLPPVDNPSTPDG</sequence>